<dbReference type="CDD" id="cd06574">
    <property type="entry name" value="TM_PBP1_branched-chain-AA_like"/>
    <property type="match status" value="1"/>
</dbReference>
<feature type="transmembrane region" description="Helical" evidence="7">
    <location>
        <begin position="175"/>
        <end position="196"/>
    </location>
</feature>
<evidence type="ECO:0000313" key="11">
    <source>
        <dbReference type="Proteomes" id="UP000553981"/>
    </source>
</evidence>
<feature type="transmembrane region" description="Helical" evidence="7">
    <location>
        <begin position="231"/>
        <end position="252"/>
    </location>
</feature>
<keyword evidence="4 7" id="KW-1133">Transmembrane helix</keyword>
<feature type="transmembrane region" description="Helical" evidence="7">
    <location>
        <begin position="264"/>
        <end position="280"/>
    </location>
</feature>
<evidence type="ECO:0000256" key="3">
    <source>
        <dbReference type="ARBA" id="ARBA00022692"/>
    </source>
</evidence>
<comment type="subcellular location">
    <subcellularLocation>
        <location evidence="1">Cell membrane</location>
        <topology evidence="1">Multi-pass membrane protein</topology>
    </subcellularLocation>
</comment>
<keyword evidence="3 7" id="KW-0812">Transmembrane</keyword>
<evidence type="ECO:0000313" key="10">
    <source>
        <dbReference type="Proteomes" id="UP000250245"/>
    </source>
</evidence>
<dbReference type="EMBL" id="UASJ01000001">
    <property type="protein sequence ID" value="SQB63560.1"/>
    <property type="molecule type" value="Genomic_DNA"/>
</dbReference>
<proteinExistence type="predicted"/>
<feature type="transmembrane region" description="Helical" evidence="7">
    <location>
        <begin position="80"/>
        <end position="100"/>
    </location>
</feature>
<accession>A0A2X3AP86</accession>
<dbReference type="GO" id="GO:0022857">
    <property type="term" value="F:transmembrane transporter activity"/>
    <property type="evidence" value="ECO:0007669"/>
    <property type="project" value="InterPro"/>
</dbReference>
<evidence type="ECO:0000256" key="7">
    <source>
        <dbReference type="SAM" id="Phobius"/>
    </source>
</evidence>
<feature type="region of interest" description="Disordered" evidence="6">
    <location>
        <begin position="305"/>
        <end position="329"/>
    </location>
</feature>
<dbReference type="Pfam" id="PF02653">
    <property type="entry name" value="BPD_transp_2"/>
    <property type="match status" value="1"/>
</dbReference>
<evidence type="ECO:0000256" key="1">
    <source>
        <dbReference type="ARBA" id="ARBA00004651"/>
    </source>
</evidence>
<dbReference type="InterPro" id="IPR001851">
    <property type="entry name" value="ABC_transp_permease"/>
</dbReference>
<gene>
    <name evidence="8" type="ORF">HHJ67_02220</name>
    <name evidence="9" type="ORF">NCTC11820_00342</name>
</gene>
<evidence type="ECO:0000256" key="6">
    <source>
        <dbReference type="SAM" id="MobiDB-lite"/>
    </source>
</evidence>
<sequence>MIGAVELGLIYGLMALGVYLTFRILDFADLTIDSSFTTGAAACAVVILGGGSPWLGTLAGFAVGLIAGFITGLLNTAGKIHPLLAGILTQIGLYSVNLRIMGKSNLPFRREESLFTPLREANLVGTWVSVAILLAVLLVACGIVVWFLSTNLGLALRATGDNEEMARAQGVNTDLAKLVGLALSNGLVALSGSLIAQYQGFADISMGIGLIIAGLASVIIGTALIPTGRIWMAVLAVVGGSVVYRVIIQAALMIPGFNPNDMKLLSAVIVVVFLIAPRWKGFLSWQKNHPIAEFSGVQPWDTADAEELDSGDTRPADKHVTKRTRRKGL</sequence>
<evidence type="ECO:0000256" key="4">
    <source>
        <dbReference type="ARBA" id="ARBA00022989"/>
    </source>
</evidence>
<name>A0A2X3AP86_9ACTO</name>
<dbReference type="PANTHER" id="PTHR32196">
    <property type="entry name" value="ABC TRANSPORTER PERMEASE PROTEIN YPHD-RELATED-RELATED"/>
    <property type="match status" value="1"/>
</dbReference>
<dbReference type="GO" id="GO:0005886">
    <property type="term" value="C:plasma membrane"/>
    <property type="evidence" value="ECO:0007669"/>
    <property type="project" value="UniProtKB-SubCell"/>
</dbReference>
<feature type="transmembrane region" description="Helical" evidence="7">
    <location>
        <begin position="208"/>
        <end position="225"/>
    </location>
</feature>
<feature type="transmembrane region" description="Helical" evidence="7">
    <location>
        <begin position="55"/>
        <end position="74"/>
    </location>
</feature>
<feature type="transmembrane region" description="Helical" evidence="7">
    <location>
        <begin position="7"/>
        <end position="25"/>
    </location>
</feature>
<organism evidence="9 10">
    <name type="scientific">Mobiluncus curtisii</name>
    <dbReference type="NCBI Taxonomy" id="2051"/>
    <lineage>
        <taxon>Bacteria</taxon>
        <taxon>Bacillati</taxon>
        <taxon>Actinomycetota</taxon>
        <taxon>Actinomycetes</taxon>
        <taxon>Actinomycetales</taxon>
        <taxon>Actinomycetaceae</taxon>
        <taxon>Mobiluncus</taxon>
    </lineage>
</organism>
<dbReference type="EMBL" id="JABCUI010000001">
    <property type="protein sequence ID" value="NMW86569.1"/>
    <property type="molecule type" value="Genomic_DNA"/>
</dbReference>
<evidence type="ECO:0000313" key="8">
    <source>
        <dbReference type="EMBL" id="NMW86569.1"/>
    </source>
</evidence>
<dbReference type="Proteomes" id="UP000553981">
    <property type="component" value="Unassembled WGS sequence"/>
</dbReference>
<evidence type="ECO:0000256" key="2">
    <source>
        <dbReference type="ARBA" id="ARBA00022475"/>
    </source>
</evidence>
<keyword evidence="2" id="KW-1003">Cell membrane</keyword>
<feature type="transmembrane region" description="Helical" evidence="7">
    <location>
        <begin position="121"/>
        <end position="148"/>
    </location>
</feature>
<dbReference type="OMA" id="LTMTMLY"/>
<dbReference type="RefSeq" id="WP_004008355.1">
    <property type="nucleotide sequence ID" value="NZ_CAMYEK010000002.1"/>
</dbReference>
<evidence type="ECO:0000256" key="5">
    <source>
        <dbReference type="ARBA" id="ARBA00023136"/>
    </source>
</evidence>
<feature type="compositionally biased region" description="Basic residues" evidence="6">
    <location>
        <begin position="320"/>
        <end position="329"/>
    </location>
</feature>
<reference evidence="8 11" key="2">
    <citation type="submission" date="2020-04" db="EMBL/GenBank/DDBJ databases">
        <title>Antimicrobial susceptibility and clonality of vaginal-derived multi-drug resistant Mobiluncus isolates in China.</title>
        <authorList>
            <person name="Zhang X."/>
        </authorList>
    </citation>
    <scope>NUCLEOTIDE SEQUENCE [LARGE SCALE GENOMIC DNA]</scope>
    <source>
        <strain evidence="8 11">19</strain>
    </source>
</reference>
<dbReference type="PANTHER" id="PTHR32196:SF69">
    <property type="entry name" value="BRANCHED-CHAIN AMINO ACID TRANSPORT SYSTEM, PERMEASE PROTEIN"/>
    <property type="match status" value="1"/>
</dbReference>
<dbReference type="GeneID" id="55564507"/>
<keyword evidence="5 7" id="KW-0472">Membrane</keyword>
<dbReference type="Proteomes" id="UP000250245">
    <property type="component" value="Unassembled WGS sequence"/>
</dbReference>
<evidence type="ECO:0000313" key="9">
    <source>
        <dbReference type="EMBL" id="SQB63560.1"/>
    </source>
</evidence>
<dbReference type="AlphaFoldDB" id="A0A2X3AP86"/>
<protein>
    <submittedName>
        <fullName evidence="8">ABC transporter permease</fullName>
    </submittedName>
    <submittedName>
        <fullName evidence="9">Beta-methylgalactoside transporter inner membrane component</fullName>
    </submittedName>
</protein>
<reference evidence="9 10" key="1">
    <citation type="submission" date="2018-06" db="EMBL/GenBank/DDBJ databases">
        <authorList>
            <consortium name="Pathogen Informatics"/>
            <person name="Doyle S."/>
        </authorList>
    </citation>
    <scope>NUCLEOTIDE SEQUENCE [LARGE SCALE GENOMIC DNA]</scope>
    <source>
        <strain evidence="9 10">NCTC11820</strain>
    </source>
</reference>